<dbReference type="SUPFAM" id="SSF54060">
    <property type="entry name" value="His-Me finger endonucleases"/>
    <property type="match status" value="1"/>
</dbReference>
<feature type="compositionally biased region" description="Basic residues" evidence="2">
    <location>
        <begin position="841"/>
        <end position="850"/>
    </location>
</feature>
<dbReference type="Gene3D" id="3.90.75.20">
    <property type="match status" value="1"/>
</dbReference>
<protein>
    <submittedName>
        <fullName evidence="3">Uncharacterized protein</fullName>
    </submittedName>
</protein>
<feature type="region of interest" description="Disordered" evidence="2">
    <location>
        <begin position="812"/>
        <end position="877"/>
    </location>
</feature>
<evidence type="ECO:0000313" key="3">
    <source>
        <dbReference type="EMBL" id="RNM34058.1"/>
    </source>
</evidence>
<feature type="region of interest" description="Disordered" evidence="2">
    <location>
        <begin position="363"/>
        <end position="423"/>
    </location>
</feature>
<dbReference type="InterPro" id="IPR044925">
    <property type="entry name" value="His-Me_finger_sf"/>
</dbReference>
<reference evidence="4" key="1">
    <citation type="submission" date="2018-05" db="EMBL/GenBank/DDBJ databases">
        <title>Genome Sequencing of selected type strains of the family Eggerthellaceae.</title>
        <authorList>
            <person name="Danylec N."/>
            <person name="Stoll D.A."/>
            <person name="Doetsch A."/>
            <person name="Huch M."/>
        </authorList>
    </citation>
    <scope>NUCLEOTIDE SEQUENCE [LARGE SCALE GENOMIC DNA]</scope>
    <source>
        <strain evidence="4">DSM 22006</strain>
    </source>
</reference>
<feature type="region of interest" description="Disordered" evidence="2">
    <location>
        <begin position="220"/>
        <end position="251"/>
    </location>
</feature>
<feature type="compositionally biased region" description="Acidic residues" evidence="2">
    <location>
        <begin position="867"/>
        <end position="877"/>
    </location>
</feature>
<dbReference type="Proteomes" id="UP000271472">
    <property type="component" value="Unassembled WGS sequence"/>
</dbReference>
<feature type="compositionally biased region" description="Low complexity" evidence="2">
    <location>
        <begin position="569"/>
        <end position="589"/>
    </location>
</feature>
<feature type="compositionally biased region" description="Basic and acidic residues" evidence="2">
    <location>
        <begin position="851"/>
        <end position="866"/>
    </location>
</feature>
<comment type="caution">
    <text evidence="3">The sequence shown here is derived from an EMBL/GenBank/DDBJ whole genome shotgun (WGS) entry which is preliminary data.</text>
</comment>
<feature type="compositionally biased region" description="Low complexity" evidence="2">
    <location>
        <begin position="223"/>
        <end position="235"/>
    </location>
</feature>
<sequence length="877" mass="96033">MSSFFKDLREFLWLYRQGFRPTEYLRNSDRISLHACGWRANGSGRMKTARDAVAYLEGSMPEQWRQVYCGLTPFLVSDRGNVRLIDGSEPRMMLANGRYQIAYKPEEQHPSRRGRRGGMAHKKRVYRSVLVAMAFLDFKKGDAEHEVHHVNGYRTDDRLVNLMVLTHDEHTRIHNMGPCGLTAPLDDAVRDAGLLAEVKPMGTMKLRRIKKKALKRALETPKAAKNAIANDNANNGEALDAPEISGDESQKPNRAEIIPAEAPAGTFACNPLPVLDETGVFVTPEAPEILAIKRAEEAQHEAEKRAAEEKAAAEEAELAAIPARGNHKAEEKSSLQAAAEEGMAEVAEKIDAACVRSGARAQEMINGEGPTKAAKRRASKKRAEARRAEEKAARREAQKQIARKESQVESEILDEASAEAERVSEYPQNAFIAAEGEAVIEEGTAAEGESAIDETAAEAGETAIDEVAVAEGKAAINEAFIVEVLTEAEVSERNELSGQSVPSCQNIPSEQGVSAEQRTPSDEVAPEKQASPSQQAPLSRQAFPSKGADSSKEAAVSKRPIPSDRADSSEQATSSRRTSSSKQSSSSSQSDRESVKCSQHLTDSGEADSSKGDASSKQPNPSEQVDSSKQDVSSRRTSSSRQAEQKSVKRREHLTDSKRDTAEADWAAAREVLARETRAYLKAARKLSRKDDAGSKQFASAAKPVYKALKPFLTCSDEVCAFDACLVCIRLIAQDAQTRTQHGQPELPQTTHSLLGNFQKLMKASVRKLIRADEIVAACTEELLREEAAKPVYKSLPNSPLKQCLDIISSKNPKEAAEPDEAPRAKPEENTTTEGKASEGKRRRRRRRKKEHAENKGPEKQNRSAESEEETEAEAAQ</sequence>
<dbReference type="AlphaFoldDB" id="A0A3N0IAW4"/>
<name>A0A3N0IAW4_9ACTN</name>
<feature type="compositionally biased region" description="Polar residues" evidence="2">
    <location>
        <begin position="496"/>
        <end position="518"/>
    </location>
</feature>
<accession>A0A3N0IAW4</accession>
<keyword evidence="1" id="KW-0175">Coiled coil</keyword>
<feature type="compositionally biased region" description="Basic and acidic residues" evidence="2">
    <location>
        <begin position="549"/>
        <end position="568"/>
    </location>
</feature>
<evidence type="ECO:0000313" key="4">
    <source>
        <dbReference type="Proteomes" id="UP000271472"/>
    </source>
</evidence>
<dbReference type="EMBL" id="QIBZ01000012">
    <property type="protein sequence ID" value="RNM34058.1"/>
    <property type="molecule type" value="Genomic_DNA"/>
</dbReference>
<feature type="compositionally biased region" description="Basic and acidic residues" evidence="2">
    <location>
        <begin position="812"/>
        <end position="829"/>
    </location>
</feature>
<feature type="compositionally biased region" description="Polar residues" evidence="2">
    <location>
        <begin position="612"/>
        <end position="625"/>
    </location>
</feature>
<organism evidence="3 4">
    <name type="scientific">Slackia isoflavoniconvertens</name>
    <dbReference type="NCBI Taxonomy" id="572010"/>
    <lineage>
        <taxon>Bacteria</taxon>
        <taxon>Bacillati</taxon>
        <taxon>Actinomycetota</taxon>
        <taxon>Coriobacteriia</taxon>
        <taxon>Eggerthellales</taxon>
        <taxon>Eggerthellaceae</taxon>
        <taxon>Slackia</taxon>
    </lineage>
</organism>
<proteinExistence type="predicted"/>
<gene>
    <name evidence="3" type="ORF">DMP05_07105</name>
</gene>
<feature type="compositionally biased region" description="Basic and acidic residues" evidence="2">
    <location>
        <begin position="381"/>
        <end position="407"/>
    </location>
</feature>
<feature type="coiled-coil region" evidence="1">
    <location>
        <begin position="290"/>
        <end position="319"/>
    </location>
</feature>
<feature type="region of interest" description="Disordered" evidence="2">
    <location>
        <begin position="491"/>
        <end position="662"/>
    </location>
</feature>
<evidence type="ECO:0000256" key="1">
    <source>
        <dbReference type="SAM" id="Coils"/>
    </source>
</evidence>
<feature type="compositionally biased region" description="Basic and acidic residues" evidence="2">
    <location>
        <begin position="643"/>
        <end position="662"/>
    </location>
</feature>
<keyword evidence="4" id="KW-1185">Reference proteome</keyword>
<evidence type="ECO:0000256" key="2">
    <source>
        <dbReference type="SAM" id="MobiDB-lite"/>
    </source>
</evidence>